<dbReference type="Proteomes" id="UP000708298">
    <property type="component" value="Unassembled WGS sequence"/>
</dbReference>
<feature type="domain" description="Beta-lactamase-related" evidence="2">
    <location>
        <begin position="9"/>
        <end position="321"/>
    </location>
</feature>
<dbReference type="InterPro" id="IPR050491">
    <property type="entry name" value="AmpC-like"/>
</dbReference>
<evidence type="ECO:0000313" key="4">
    <source>
        <dbReference type="EMBL" id="MCB8875394.1"/>
    </source>
</evidence>
<dbReference type="AlphaFoldDB" id="A0A963YRH6"/>
<evidence type="ECO:0000313" key="5">
    <source>
        <dbReference type="Proteomes" id="UP000708298"/>
    </source>
</evidence>
<keyword evidence="1 4" id="KW-0031">Aminopeptidase</keyword>
<accession>A0A963YRH6</accession>
<evidence type="ECO:0000256" key="1">
    <source>
        <dbReference type="ARBA" id="ARBA00022438"/>
    </source>
</evidence>
<reference evidence="4" key="2">
    <citation type="submission" date="2021-01" db="EMBL/GenBank/DDBJ databases">
        <authorList>
            <person name="Mieszkin S."/>
            <person name="Pouder E."/>
            <person name="Alain K."/>
        </authorList>
    </citation>
    <scope>NUCLEOTIDE SEQUENCE</scope>
    <source>
        <strain evidence="4">HW T2.11</strain>
    </source>
</reference>
<evidence type="ECO:0000259" key="2">
    <source>
        <dbReference type="Pfam" id="PF00144"/>
    </source>
</evidence>
<dbReference type="Gene3D" id="3.40.710.10">
    <property type="entry name" value="DD-peptidase/beta-lactamase superfamily"/>
    <property type="match status" value="1"/>
</dbReference>
<dbReference type="RefSeq" id="WP_227321048.1">
    <property type="nucleotide sequence ID" value="NZ_JAESVB010000003.1"/>
</dbReference>
<reference evidence="4" key="1">
    <citation type="journal article" date="2021" name="Microorganisms">
        <title>Acidisoma silvae sp. nov. and Acidisomacellulosilytica sp. nov., Two Acidophilic Bacteria Isolated from Decaying Wood, Hydrolyzing Cellulose and Producing Poly-3-hydroxybutyrate.</title>
        <authorList>
            <person name="Mieszkin S."/>
            <person name="Pouder E."/>
            <person name="Uroz S."/>
            <person name="Simon-Colin C."/>
            <person name="Alain K."/>
        </authorList>
    </citation>
    <scope>NUCLEOTIDE SEQUENCE</scope>
    <source>
        <strain evidence="4">HW T2.11</strain>
    </source>
</reference>
<evidence type="ECO:0000259" key="3">
    <source>
        <dbReference type="Pfam" id="PF07930"/>
    </source>
</evidence>
<dbReference type="PANTHER" id="PTHR46825:SF9">
    <property type="entry name" value="BETA-LACTAMASE-RELATED DOMAIN-CONTAINING PROTEIN"/>
    <property type="match status" value="1"/>
</dbReference>
<dbReference type="InterPro" id="IPR012856">
    <property type="entry name" value="DAP_B_dom"/>
</dbReference>
<comment type="caution">
    <text evidence="4">The sequence shown here is derived from an EMBL/GenBank/DDBJ whole genome shotgun (WGS) entry which is preliminary data.</text>
</comment>
<dbReference type="Pfam" id="PF07930">
    <property type="entry name" value="DAP_B"/>
    <property type="match status" value="1"/>
</dbReference>
<dbReference type="SUPFAM" id="SSF56601">
    <property type="entry name" value="beta-lactamase/transpeptidase-like"/>
    <property type="match status" value="1"/>
</dbReference>
<protein>
    <submittedName>
        <fullName evidence="4">D-aminopeptidase</fullName>
        <ecNumber evidence="4">3.4.11.19</ecNumber>
    </submittedName>
</protein>
<dbReference type="PANTHER" id="PTHR46825">
    <property type="entry name" value="D-ALANYL-D-ALANINE-CARBOXYPEPTIDASE/ENDOPEPTIDASE AMPH"/>
    <property type="match status" value="1"/>
</dbReference>
<organism evidence="4 5">
    <name type="scientific">Acidisoma silvae</name>
    <dbReference type="NCBI Taxonomy" id="2802396"/>
    <lineage>
        <taxon>Bacteria</taxon>
        <taxon>Pseudomonadati</taxon>
        <taxon>Pseudomonadota</taxon>
        <taxon>Alphaproteobacteria</taxon>
        <taxon>Acetobacterales</taxon>
        <taxon>Acidocellaceae</taxon>
        <taxon>Acidisoma</taxon>
    </lineage>
</organism>
<dbReference type="InterPro" id="IPR012338">
    <property type="entry name" value="Beta-lactam/transpept-like"/>
</dbReference>
<sequence length="519" mass="55986">MTVSTAALDHVLAAVPQRYAGPGGAVAVVKDGVVLARHTWGWADAERRIPFTPQTISLICSISKQFTCAALLDQFPDPTVLDGDLHRRLPLLECEKPGILDLAHNQSGLRDYWAVAMLYGAPVEGLFTRQDAERIISRTRSLHFSPGTRYSYVNQNFRLISDILEERAGLDFGTILRRRIFDPAGMPYALLNADTSWVAGGTVGYEGSVEAGFRPAVNRIQWTGDAGIGASLDDMIAWEQHIDATRNDPEALYSRLSAPVTFRDGAAASYGFGLARTQFFGRDATCHGGALRGFRSFRAYIPSERISVVTLFNHMADPRGPVVDILAAMLGEDAPAPRANADTGPFVGQYLEPETGIATRIEAAAGGKLRLDFGHGAEILSPTGADNFASASVRLTRRNGALHMARAGENLSTTLTPHEGEPSVDVDGVFRSDELGAEVTVIAAGGTLYGAFSGFLGQGAMQLLQSFGPDCWLLPCPRALDHTPPGDWTLHFTRDGSGRVDSLTVGCWLARQIVYRRVG</sequence>
<dbReference type="EMBL" id="JAESVB010000003">
    <property type="protein sequence ID" value="MCB8875394.1"/>
    <property type="molecule type" value="Genomic_DNA"/>
</dbReference>
<dbReference type="GO" id="GO:0004177">
    <property type="term" value="F:aminopeptidase activity"/>
    <property type="evidence" value="ECO:0007669"/>
    <property type="project" value="UniProtKB-KW"/>
</dbReference>
<name>A0A963YRH6_9PROT</name>
<feature type="domain" description="D-aminopeptidase" evidence="3">
    <location>
        <begin position="345"/>
        <end position="515"/>
    </location>
</feature>
<dbReference type="SUPFAM" id="SSF50886">
    <property type="entry name" value="D-aminopeptidase, middle and C-terminal domains"/>
    <property type="match status" value="2"/>
</dbReference>
<gene>
    <name evidence="4" type="ORF">ASILVAE211_09400</name>
</gene>
<keyword evidence="1 4" id="KW-0645">Protease</keyword>
<dbReference type="NCBIfam" id="NF009622">
    <property type="entry name" value="PRK13128.1"/>
    <property type="match status" value="1"/>
</dbReference>
<dbReference type="EC" id="3.4.11.19" evidence="4"/>
<keyword evidence="4" id="KW-0378">Hydrolase</keyword>
<proteinExistence type="predicted"/>
<dbReference type="InterPro" id="IPR001466">
    <property type="entry name" value="Beta-lactam-related"/>
</dbReference>
<dbReference type="Gene3D" id="2.40.128.50">
    <property type="match status" value="2"/>
</dbReference>
<dbReference type="Pfam" id="PF00144">
    <property type="entry name" value="Beta-lactamase"/>
    <property type="match status" value="1"/>
</dbReference>
<dbReference type="InterPro" id="IPR027279">
    <property type="entry name" value="D_amino_pept/lipop_sf"/>
</dbReference>
<keyword evidence="5" id="KW-1185">Reference proteome</keyword>